<evidence type="ECO:0000256" key="2">
    <source>
        <dbReference type="SAM" id="Phobius"/>
    </source>
</evidence>
<evidence type="ECO:0000256" key="1">
    <source>
        <dbReference type="SAM" id="MobiDB-lite"/>
    </source>
</evidence>
<dbReference type="AlphaFoldDB" id="A0A1G8K580"/>
<keyword evidence="2" id="KW-1133">Transmembrane helix</keyword>
<feature type="compositionally biased region" description="Basic residues" evidence="1">
    <location>
        <begin position="118"/>
        <end position="132"/>
    </location>
</feature>
<dbReference type="STRING" id="633440.SAMN05421869_105286"/>
<evidence type="ECO:0000313" key="4">
    <source>
        <dbReference type="Proteomes" id="UP000199202"/>
    </source>
</evidence>
<reference evidence="3 4" key="1">
    <citation type="submission" date="2016-10" db="EMBL/GenBank/DDBJ databases">
        <authorList>
            <person name="de Groot N.N."/>
        </authorList>
    </citation>
    <scope>NUCLEOTIDE SEQUENCE [LARGE SCALE GENOMIC DNA]</scope>
    <source>
        <strain evidence="3 4">CGMCC 4.6533</strain>
    </source>
</reference>
<name>A0A1G8K580_9ACTN</name>
<proteinExistence type="predicted"/>
<gene>
    <name evidence="3" type="ORF">SAMN05421869_105286</name>
</gene>
<dbReference type="Proteomes" id="UP000199202">
    <property type="component" value="Unassembled WGS sequence"/>
</dbReference>
<keyword evidence="2" id="KW-0472">Membrane</keyword>
<feature type="region of interest" description="Disordered" evidence="1">
    <location>
        <begin position="99"/>
        <end position="132"/>
    </location>
</feature>
<evidence type="ECO:0000313" key="3">
    <source>
        <dbReference type="EMBL" id="SDI38499.1"/>
    </source>
</evidence>
<keyword evidence="2" id="KW-0812">Transmembrane</keyword>
<accession>A0A1G8K580</accession>
<feature type="transmembrane region" description="Helical" evidence="2">
    <location>
        <begin position="38"/>
        <end position="57"/>
    </location>
</feature>
<dbReference type="EMBL" id="FNDJ01000005">
    <property type="protein sequence ID" value="SDI38499.1"/>
    <property type="molecule type" value="Genomic_DNA"/>
</dbReference>
<sequence>MKRWWAGILRQMVAVLGMIGSLTVVLVLIVLAVLVIAVVGLAVLVALAGSMTDWRALRRRLTRGRARLPLKLSADTAPARLRAELSGGIPRVRRRLRLGGLPSGRRGSGGEGADARRLRPHGHRPVRRRIGI</sequence>
<organism evidence="3 4">
    <name type="scientific">Nonomuraea jiangxiensis</name>
    <dbReference type="NCBI Taxonomy" id="633440"/>
    <lineage>
        <taxon>Bacteria</taxon>
        <taxon>Bacillati</taxon>
        <taxon>Actinomycetota</taxon>
        <taxon>Actinomycetes</taxon>
        <taxon>Streptosporangiales</taxon>
        <taxon>Streptosporangiaceae</taxon>
        <taxon>Nonomuraea</taxon>
    </lineage>
</organism>
<protein>
    <submittedName>
        <fullName evidence="3">Uncharacterized protein</fullName>
    </submittedName>
</protein>
<feature type="transmembrane region" description="Helical" evidence="2">
    <location>
        <begin position="12"/>
        <end position="32"/>
    </location>
</feature>
<keyword evidence="4" id="KW-1185">Reference proteome</keyword>